<evidence type="ECO:0000313" key="3">
    <source>
        <dbReference type="Proteomes" id="UP000006222"/>
    </source>
</evidence>
<dbReference type="Proteomes" id="UP000006222">
    <property type="component" value="Unassembled WGS sequence"/>
</dbReference>
<feature type="signal peptide" evidence="1">
    <location>
        <begin position="1"/>
        <end position="21"/>
    </location>
</feature>
<name>F2B005_RHOBT</name>
<dbReference type="EMBL" id="AFAR01000272">
    <property type="protein sequence ID" value="EGF24758.1"/>
    <property type="molecule type" value="Genomic_DNA"/>
</dbReference>
<dbReference type="PATRIC" id="fig|991778.3.peg.5631"/>
<feature type="chain" id="PRO_5003279310" description="Secreted protein" evidence="1">
    <location>
        <begin position="22"/>
        <end position="158"/>
    </location>
</feature>
<proteinExistence type="predicted"/>
<accession>F2B005</accession>
<reference evidence="2 3" key="1">
    <citation type="journal article" date="2013" name="Mar. Genomics">
        <title>Expression of sulfatases in Rhodopirellula baltica and the diversity of sulfatases in the genus Rhodopirellula.</title>
        <authorList>
            <person name="Wegner C.E."/>
            <person name="Richter-Heitmann T."/>
            <person name="Klindworth A."/>
            <person name="Klockow C."/>
            <person name="Richter M."/>
            <person name="Achstetter T."/>
            <person name="Glockner F.O."/>
            <person name="Harder J."/>
        </authorList>
    </citation>
    <scope>NUCLEOTIDE SEQUENCE [LARGE SCALE GENOMIC DNA]</scope>
    <source>
        <strain evidence="2 3">WH47</strain>
    </source>
</reference>
<dbReference type="RefSeq" id="WP_007329215.1">
    <property type="nucleotide sequence ID" value="NZ_AFAR01000272.1"/>
</dbReference>
<protein>
    <recommendedName>
        <fullName evidence="4">Secreted protein</fullName>
    </recommendedName>
</protein>
<comment type="caution">
    <text evidence="2">The sequence shown here is derived from an EMBL/GenBank/DDBJ whole genome shotgun (WGS) entry which is preliminary data.</text>
</comment>
<evidence type="ECO:0000256" key="1">
    <source>
        <dbReference type="SAM" id="SignalP"/>
    </source>
</evidence>
<keyword evidence="1" id="KW-0732">Signal</keyword>
<dbReference type="AlphaFoldDB" id="F2B005"/>
<evidence type="ECO:0008006" key="4">
    <source>
        <dbReference type="Google" id="ProtNLM"/>
    </source>
</evidence>
<evidence type="ECO:0000313" key="2">
    <source>
        <dbReference type="EMBL" id="EGF24758.1"/>
    </source>
</evidence>
<gene>
    <name evidence="2" type="ORF">RBWH47_03125</name>
</gene>
<sequence>MLLKFRTLCLIVALSGGGVFAVADPPSLQQPTDIRGSNVANRSAELTTESSHQSGPILVVAHKRLLDQISTWTDAPAVCLFDREDLPANDNRRTVPALPIARLLNAKCYLYCPSEELPIEAIYRERLANHGVKVIPVASPSQRRNQELQKSSLLAKLQ</sequence>
<organism evidence="2 3">
    <name type="scientific">Rhodopirellula baltica WH47</name>
    <dbReference type="NCBI Taxonomy" id="991778"/>
    <lineage>
        <taxon>Bacteria</taxon>
        <taxon>Pseudomonadati</taxon>
        <taxon>Planctomycetota</taxon>
        <taxon>Planctomycetia</taxon>
        <taxon>Pirellulales</taxon>
        <taxon>Pirellulaceae</taxon>
        <taxon>Rhodopirellula</taxon>
    </lineage>
</organism>